<feature type="compositionally biased region" description="Low complexity" evidence="2">
    <location>
        <begin position="926"/>
        <end position="946"/>
    </location>
</feature>
<proteinExistence type="predicted"/>
<dbReference type="RefSeq" id="WP_274797497.1">
    <property type="nucleotide sequence ID" value="NZ_CP113528.1"/>
</dbReference>
<sequence length="1466" mass="156161">MSKKNNKKIITNVGLAFAVATSGIVPSMVVGIDTVKAAESTAKENFTYSIVQGQVVITKYTGTDSTVVIPEEIDGFPVKSLYANLFKDNENISQVVVPDSVVSMGGSIFENSKVTSVVLGKGITAIPSSAFKGTSNLNSLVISSENVAIGDYAFELSGLTNFDFNKVTSVGSGAFANSQLKELVIEKPDIQFKSNAFKGVHLNRLELPEGMKEIPIGFLNGATIPDIVIPSTIKKIHDSAFKEVTSVNKEPFKGLNLAGNSNAIEIDVNAFNKVHFEKLFLSKNLSFKDSTFKFGKFGTLEVEEGFKGLQGFGGVEIGKLILGEGVEVVGSSAAFGSAIISELTLPKTLTSSEEAFYRAKIGNLIFQAEDGMTDYKLRYPNSMGLFDYASIDNLNLENANYIPKNTFLYAQIGNLQIGNKLKTIGDSAFSHAKFGNSTLDLPSVEYIESRAFDYSNIKNVSFGAVKHIGNRAFSGNDFSKSTIILPKSLNSIGLDAFRDILLPETTKTVDKIIVLNKFLNYQGYVSNSKIANFGTDGNIYGYEGSTTQQQFMGKGFALLDEELKMPSISSNIVNGTTYMGSMTPTFTIKDAELVEYTLNGKPYDGVSEITNSGENILVVKAINGLFEQTKTYSFKIKSNNPPVVLKTIDNQEVVKNDILKIDLNEHFSDPEGDNLSFSAKTSDDVASKAWVTADGELKFTSAYKDQYRVTVSATDGIGRSEELSFTVNVVDEQVKPPIDPPTEPTDPPKVPVDEGKLPPVLNYKLVENTPLVGIGTKKVIFVDGLLNEFDLDKVIPTIKTTDGKSVGTVYDSENKTLTFEALKAGFSNVQLQIQDEIGNKAALLFMIDVLETSNTAPNYIANGSIKLGAEAYVVKLDDVYADAANGESVTYKVDVTKDGEGLTEEVKVEEISPVEEEPVEIEIETELSTSEGSEGTSTEEPSENGTAPDSEVDNEATLVTNATNRKGLMAALDMMPLSVSNNDATDTFVFEVPAGVTTTTLHDDANLNIRLVNGKLVVEGKQVGMYNISVQAETASGTIPSPVNFSLAVLPYDNTGGGNNGGSEGGNTGGGDNGGSEGGNTGGGNSDGSEGGSTGGGNNGGSEGGSTGGGNNGGSEGGSTGGGNNGGSEGGSTGGGNDGGSEGGNTGGGNNGGSEGGSTSEGHNGGSDNGNTGEGNNEADKDSSTTPGGKLEENENGDLVLDIQPGNPSIKDTVDIVVDEDSIQLTIDGKQYDSAISNGLSSYDKKRVIREEGKGVYSTVPHYNTDDNKLKITTKNPYGLVITDRVAVPFKDVKGLFSFDEVEDLYNYLIVNGTTASTFSPNKDLKRGEFSAMLARALELSPESKKYHFKDVNVYKKEVQALYEAGIITGFPDGSFGESKTLTRQEAAAMIGRMLNYMDVDTETTENISLADMNKVSDYAKDAVQYLASQDVLVSGQDTKFNPMDNLTRAQMAKILMRSLRLSNWY</sequence>
<dbReference type="Pfam" id="PF13306">
    <property type="entry name" value="LRR_5"/>
    <property type="match status" value="2"/>
</dbReference>
<feature type="region of interest" description="Disordered" evidence="2">
    <location>
        <begin position="1056"/>
        <end position="1206"/>
    </location>
</feature>
<dbReference type="Proteomes" id="UP001219585">
    <property type="component" value="Plasmid unnamed"/>
</dbReference>
<evidence type="ECO:0000256" key="1">
    <source>
        <dbReference type="ARBA" id="ARBA00022729"/>
    </source>
</evidence>
<dbReference type="GO" id="GO:0016020">
    <property type="term" value="C:membrane"/>
    <property type="evidence" value="ECO:0007669"/>
    <property type="project" value="InterPro"/>
</dbReference>
<geneLocation type="plasmid" evidence="4 5">
    <name>unnamed</name>
</geneLocation>
<accession>A0AAJ5RQB9</accession>
<dbReference type="InterPro" id="IPR013783">
    <property type="entry name" value="Ig-like_fold"/>
</dbReference>
<keyword evidence="4" id="KW-0614">Plasmid</keyword>
<dbReference type="InterPro" id="IPR026906">
    <property type="entry name" value="LRR_5"/>
</dbReference>
<evidence type="ECO:0000256" key="2">
    <source>
        <dbReference type="SAM" id="MobiDB-lite"/>
    </source>
</evidence>
<dbReference type="Pfam" id="PF00395">
    <property type="entry name" value="SLH"/>
    <property type="match status" value="3"/>
</dbReference>
<organism evidence="4 5">
    <name type="scientific">Lysinibacillus irui</name>
    <dbReference type="NCBI Taxonomy" id="2998077"/>
    <lineage>
        <taxon>Bacteria</taxon>
        <taxon>Bacillati</taxon>
        <taxon>Bacillota</taxon>
        <taxon>Bacilli</taxon>
        <taxon>Bacillales</taxon>
        <taxon>Bacillaceae</taxon>
        <taxon>Lysinibacillus</taxon>
    </lineage>
</organism>
<evidence type="ECO:0000313" key="5">
    <source>
        <dbReference type="Proteomes" id="UP001219585"/>
    </source>
</evidence>
<feature type="compositionally biased region" description="Acidic residues" evidence="2">
    <location>
        <begin position="915"/>
        <end position="925"/>
    </location>
</feature>
<protein>
    <submittedName>
        <fullName evidence="4">Leucine-rich repeat protein</fullName>
    </submittedName>
</protein>
<reference evidence="4" key="1">
    <citation type="submission" date="2022-11" db="EMBL/GenBank/DDBJ databases">
        <title>Lysinibacillus irui.</title>
        <authorList>
            <person name="Akintayo S.O."/>
        </authorList>
    </citation>
    <scope>NUCLEOTIDE SEQUENCE</scope>
    <source>
        <strain evidence="4">IRB4-01</strain>
        <plasmid evidence="4">unnamed</plasmid>
    </source>
</reference>
<dbReference type="PROSITE" id="PS51272">
    <property type="entry name" value="SLH"/>
    <property type="match status" value="3"/>
</dbReference>
<feature type="region of interest" description="Disordered" evidence="2">
    <location>
        <begin position="915"/>
        <end position="955"/>
    </location>
</feature>
<dbReference type="InterPro" id="IPR006644">
    <property type="entry name" value="Cadg"/>
</dbReference>
<feature type="compositionally biased region" description="Gly residues" evidence="2">
    <location>
        <begin position="1056"/>
        <end position="1156"/>
    </location>
</feature>
<evidence type="ECO:0000313" key="4">
    <source>
        <dbReference type="EMBL" id="WDV09278.1"/>
    </source>
</evidence>
<dbReference type="Gene3D" id="2.60.40.10">
    <property type="entry name" value="Immunoglobulins"/>
    <property type="match status" value="1"/>
</dbReference>
<feature type="domain" description="SLH" evidence="3">
    <location>
        <begin position="1342"/>
        <end position="1405"/>
    </location>
</feature>
<dbReference type="PANTHER" id="PTHR43308">
    <property type="entry name" value="OUTER MEMBRANE PROTEIN ALPHA-RELATED"/>
    <property type="match status" value="1"/>
</dbReference>
<dbReference type="GO" id="GO:0005509">
    <property type="term" value="F:calcium ion binding"/>
    <property type="evidence" value="ECO:0007669"/>
    <property type="project" value="InterPro"/>
</dbReference>
<dbReference type="SUPFAM" id="SSF52058">
    <property type="entry name" value="L domain-like"/>
    <property type="match status" value="1"/>
</dbReference>
<dbReference type="SMART" id="SM00736">
    <property type="entry name" value="CADG"/>
    <property type="match status" value="1"/>
</dbReference>
<gene>
    <name evidence="4" type="ORF">OU989_23610</name>
</gene>
<dbReference type="KEGG" id="liu:OU989_23610"/>
<evidence type="ECO:0000259" key="3">
    <source>
        <dbReference type="PROSITE" id="PS51272"/>
    </source>
</evidence>
<feature type="domain" description="SLH" evidence="3">
    <location>
        <begin position="1285"/>
        <end position="1341"/>
    </location>
</feature>
<keyword evidence="1" id="KW-0732">Signal</keyword>
<dbReference type="InterPro" id="IPR015919">
    <property type="entry name" value="Cadherin-like_sf"/>
</dbReference>
<dbReference type="InterPro" id="IPR032675">
    <property type="entry name" value="LRR_dom_sf"/>
</dbReference>
<dbReference type="Gene3D" id="3.80.10.10">
    <property type="entry name" value="Ribonuclease Inhibitor"/>
    <property type="match status" value="2"/>
</dbReference>
<dbReference type="EMBL" id="CP113528">
    <property type="protein sequence ID" value="WDV09278.1"/>
    <property type="molecule type" value="Genomic_DNA"/>
</dbReference>
<dbReference type="SUPFAM" id="SSF49313">
    <property type="entry name" value="Cadherin-like"/>
    <property type="match status" value="1"/>
</dbReference>
<dbReference type="InterPro" id="IPR051465">
    <property type="entry name" value="Cell_Envelope_Struct_Comp"/>
</dbReference>
<name>A0AAJ5RQB9_9BACI</name>
<feature type="domain" description="SLH" evidence="3">
    <location>
        <begin position="1407"/>
        <end position="1466"/>
    </location>
</feature>
<dbReference type="InterPro" id="IPR001119">
    <property type="entry name" value="SLH_dom"/>
</dbReference>